<name>A0A0F9WI57_9MICR</name>
<organism evidence="9 10">
    <name type="scientific">Vairimorpha ceranae</name>
    <dbReference type="NCBI Taxonomy" id="40302"/>
    <lineage>
        <taxon>Eukaryota</taxon>
        <taxon>Fungi</taxon>
        <taxon>Fungi incertae sedis</taxon>
        <taxon>Microsporidia</taxon>
        <taxon>Nosematidae</taxon>
        <taxon>Vairimorpha</taxon>
    </lineage>
</organism>
<dbReference type="Gene3D" id="3.10.450.580">
    <property type="entry name" value="Mediator complex, subunit Med6"/>
    <property type="match status" value="1"/>
</dbReference>
<dbReference type="VEuPathDB" id="MicrosporidiaDB:AAJ76_5000103307"/>
<keyword evidence="8" id="KW-0010">Activator</keyword>
<evidence type="ECO:0000256" key="4">
    <source>
        <dbReference type="ARBA" id="ARBA00023015"/>
    </source>
</evidence>
<comment type="function">
    <text evidence="8">Component of the Mediator complex, a coactivator involved in the regulated transcription of nearly all RNA polymerase II-dependent genes. Mediator functions as a bridge to convey information from gene-specific regulatory proteins to the basal RNA polymerase II transcription machinery. Mediator is recruited to promoters by direct interactions with regulatory proteins and serves as a scaffold for the assembly of a functional preinitiation complex with RNA polymerase II and the general transcription factors.</text>
</comment>
<keyword evidence="6 8" id="KW-0539">Nucleus</keyword>
<accession>A0A0F9WI57</accession>
<dbReference type="GO" id="GO:0003712">
    <property type="term" value="F:transcription coregulator activity"/>
    <property type="evidence" value="ECO:0007669"/>
    <property type="project" value="InterPro"/>
</dbReference>
<keyword evidence="4 8" id="KW-0805">Transcription regulation</keyword>
<comment type="caution">
    <text evidence="9">The sequence shown here is derived from an EMBL/GenBank/DDBJ whole genome shotgun (WGS) entry which is preliminary data.</text>
</comment>
<keyword evidence="5 8" id="KW-0804">Transcription</keyword>
<evidence type="ECO:0000256" key="6">
    <source>
        <dbReference type="ARBA" id="ARBA00023242"/>
    </source>
</evidence>
<dbReference type="Proteomes" id="UP000034350">
    <property type="component" value="Unassembled WGS sequence"/>
</dbReference>
<evidence type="ECO:0000256" key="8">
    <source>
        <dbReference type="RuleBase" id="RU364143"/>
    </source>
</evidence>
<dbReference type="OrthoDB" id="344220at2759"/>
<dbReference type="EMBL" id="JPQZ01000005">
    <property type="protein sequence ID" value="KKO76270.1"/>
    <property type="molecule type" value="Genomic_DNA"/>
</dbReference>
<dbReference type="GO" id="GO:0006357">
    <property type="term" value="P:regulation of transcription by RNA polymerase II"/>
    <property type="evidence" value="ECO:0007669"/>
    <property type="project" value="InterPro"/>
</dbReference>
<dbReference type="PANTHER" id="PTHR13104">
    <property type="entry name" value="MED-6-RELATED"/>
    <property type="match status" value="1"/>
</dbReference>
<evidence type="ECO:0000256" key="2">
    <source>
        <dbReference type="ARBA" id="ARBA00007526"/>
    </source>
</evidence>
<evidence type="ECO:0000256" key="1">
    <source>
        <dbReference type="ARBA" id="ARBA00004123"/>
    </source>
</evidence>
<evidence type="ECO:0000256" key="7">
    <source>
        <dbReference type="ARBA" id="ARBA00031259"/>
    </source>
</evidence>
<dbReference type="VEuPathDB" id="MicrosporidiaDB:G9O61_00g008460"/>
<dbReference type="VEuPathDB" id="MicrosporidiaDB:NCER_101460"/>
<sequence>MDNICFVDHVFLSSNPLTSENILDYFSTSPFYDKSSINEILKMQNQYRGISTLQQDVSKHKGVFYVLDHYNTDNTLFVIRQSDNDVNLAYFYVIHGHIYKAPTNNKIFNTRVNDIYWYLNEILDSYLDKLMCCNEKTTVEKNEYLSEEVLKDVLIKFNSLYK</sequence>
<dbReference type="GO" id="GO:0016592">
    <property type="term" value="C:mediator complex"/>
    <property type="evidence" value="ECO:0007669"/>
    <property type="project" value="InterPro"/>
</dbReference>
<evidence type="ECO:0000256" key="3">
    <source>
        <dbReference type="ARBA" id="ARBA00020634"/>
    </source>
</evidence>
<evidence type="ECO:0000256" key="5">
    <source>
        <dbReference type="ARBA" id="ARBA00023163"/>
    </source>
</evidence>
<reference evidence="9 10" key="1">
    <citation type="journal article" date="2015" name="Environ. Microbiol.">
        <title>Genome analyses suggest the presence of polyploidy and recent human-driven expansions in eight global populations of the honeybee pathogen Nosema ceranae.</title>
        <authorList>
            <person name="Pelin A."/>
            <person name="Selman M."/>
            <person name="Aris-Brosou S."/>
            <person name="Farinelli L."/>
            <person name="Corradi N."/>
        </authorList>
    </citation>
    <scope>NUCLEOTIDE SEQUENCE [LARGE SCALE GENOMIC DNA]</scope>
    <source>
        <strain evidence="9 10">PA08 1199</strain>
    </source>
</reference>
<dbReference type="AlphaFoldDB" id="A0A0F9WI57"/>
<dbReference type="OMA" id="MENTCFR"/>
<comment type="subcellular location">
    <subcellularLocation>
        <location evidence="1 8">Nucleus</location>
    </subcellularLocation>
</comment>
<keyword evidence="10" id="KW-1185">Reference proteome</keyword>
<dbReference type="Pfam" id="PF04934">
    <property type="entry name" value="Med6"/>
    <property type="match status" value="1"/>
</dbReference>
<protein>
    <recommendedName>
        <fullName evidence="3 8">Mediator of RNA polymerase II transcription subunit 6</fullName>
    </recommendedName>
    <alternativeName>
        <fullName evidence="7 8">Mediator complex subunit 6</fullName>
    </alternativeName>
</protein>
<dbReference type="InterPro" id="IPR007018">
    <property type="entry name" value="Mediator_Med6"/>
</dbReference>
<evidence type="ECO:0000313" key="9">
    <source>
        <dbReference type="EMBL" id="KKO76270.1"/>
    </source>
</evidence>
<proteinExistence type="inferred from homology"/>
<dbReference type="InterPro" id="IPR038566">
    <property type="entry name" value="Mediator_Med6_sf"/>
</dbReference>
<evidence type="ECO:0000313" key="10">
    <source>
        <dbReference type="Proteomes" id="UP000034350"/>
    </source>
</evidence>
<gene>
    <name evidence="8" type="primary">MED6</name>
    <name evidence="9" type="ORF">AAJ76_5000103307</name>
</gene>
<comment type="subunit">
    <text evidence="8">Component of the Mediator complex.</text>
</comment>
<comment type="similarity">
    <text evidence="2 8">Belongs to the Mediator complex subunit 6 family.</text>
</comment>